<evidence type="ECO:0000313" key="3">
    <source>
        <dbReference type="Proteomes" id="UP000518752"/>
    </source>
</evidence>
<gene>
    <name evidence="2" type="ORF">D9757_011764</name>
    <name evidence="1" type="ORF">D9757_012627</name>
</gene>
<dbReference type="AlphaFoldDB" id="A0A8H5D1C1"/>
<evidence type="ECO:0000313" key="1">
    <source>
        <dbReference type="EMBL" id="KAF5351393.1"/>
    </source>
</evidence>
<accession>A0A8H5D1C1</accession>
<keyword evidence="3" id="KW-1185">Reference proteome</keyword>
<proteinExistence type="predicted"/>
<evidence type="ECO:0000313" key="2">
    <source>
        <dbReference type="EMBL" id="KAF5365165.1"/>
    </source>
</evidence>
<dbReference type="OrthoDB" id="3022181at2759"/>
<organism evidence="1 3">
    <name type="scientific">Collybiopsis confluens</name>
    <dbReference type="NCBI Taxonomy" id="2823264"/>
    <lineage>
        <taxon>Eukaryota</taxon>
        <taxon>Fungi</taxon>
        <taxon>Dikarya</taxon>
        <taxon>Basidiomycota</taxon>
        <taxon>Agaricomycotina</taxon>
        <taxon>Agaricomycetes</taxon>
        <taxon>Agaricomycetidae</taxon>
        <taxon>Agaricales</taxon>
        <taxon>Marasmiineae</taxon>
        <taxon>Omphalotaceae</taxon>
        <taxon>Collybiopsis</taxon>
    </lineage>
</organism>
<name>A0A8H5D1C1_9AGAR</name>
<dbReference type="EMBL" id="JAACJN010000173">
    <property type="protein sequence ID" value="KAF5365165.1"/>
    <property type="molecule type" value="Genomic_DNA"/>
</dbReference>
<dbReference type="Proteomes" id="UP000518752">
    <property type="component" value="Unassembled WGS sequence"/>
</dbReference>
<comment type="caution">
    <text evidence="1">The sequence shown here is derived from an EMBL/GenBank/DDBJ whole genome shotgun (WGS) entry which is preliminary data.</text>
</comment>
<dbReference type="EMBL" id="JAACJN010000287">
    <property type="protein sequence ID" value="KAF5351393.1"/>
    <property type="molecule type" value="Genomic_DNA"/>
</dbReference>
<protein>
    <submittedName>
        <fullName evidence="1">Uncharacterized protein</fullName>
    </submittedName>
</protein>
<sequence length="82" mass="9192">MAAILPNAKDYTTVNNIHQDKSGEDKLLKMLNPDLKAHINRDKACLKGTREKIIQKIMDWIYEPDAAKAFFIHGPAGTGVKE</sequence>
<reference evidence="1 3" key="1">
    <citation type="journal article" date="2020" name="ISME J.">
        <title>Uncovering the hidden diversity of litter-decomposition mechanisms in mushroom-forming fungi.</title>
        <authorList>
            <person name="Floudas D."/>
            <person name="Bentzer J."/>
            <person name="Ahren D."/>
            <person name="Johansson T."/>
            <person name="Persson P."/>
            <person name="Tunlid A."/>
        </authorList>
    </citation>
    <scope>NUCLEOTIDE SEQUENCE [LARGE SCALE GENOMIC DNA]</scope>
    <source>
        <strain evidence="1 3">CBS 406.79</strain>
    </source>
</reference>